<organism evidence="2 3">
    <name type="scientific">Fusarium denticulatum</name>
    <dbReference type="NCBI Taxonomy" id="48507"/>
    <lineage>
        <taxon>Eukaryota</taxon>
        <taxon>Fungi</taxon>
        <taxon>Dikarya</taxon>
        <taxon>Ascomycota</taxon>
        <taxon>Pezizomycotina</taxon>
        <taxon>Sordariomycetes</taxon>
        <taxon>Hypocreomycetidae</taxon>
        <taxon>Hypocreales</taxon>
        <taxon>Nectriaceae</taxon>
        <taxon>Fusarium</taxon>
        <taxon>Fusarium fujikuroi species complex</taxon>
    </lineage>
</organism>
<evidence type="ECO:0000259" key="1">
    <source>
        <dbReference type="Pfam" id="PF00155"/>
    </source>
</evidence>
<protein>
    <submittedName>
        <fullName evidence="2">Aspartate tyrosine aromatic aminotransferase</fullName>
    </submittedName>
</protein>
<dbReference type="CDD" id="cd00609">
    <property type="entry name" value="AAT_like"/>
    <property type="match status" value="1"/>
</dbReference>
<dbReference type="EMBL" id="JAAOAK010000150">
    <property type="protein sequence ID" value="KAF5686207.1"/>
    <property type="molecule type" value="Genomic_DNA"/>
</dbReference>
<dbReference type="Gene3D" id="3.90.1150.10">
    <property type="entry name" value="Aspartate Aminotransferase, domain 1"/>
    <property type="match status" value="1"/>
</dbReference>
<keyword evidence="3" id="KW-1185">Reference proteome</keyword>
<dbReference type="GO" id="GO:0030170">
    <property type="term" value="F:pyridoxal phosphate binding"/>
    <property type="evidence" value="ECO:0007669"/>
    <property type="project" value="InterPro"/>
</dbReference>
<dbReference type="SUPFAM" id="SSF53383">
    <property type="entry name" value="PLP-dependent transferases"/>
    <property type="match status" value="1"/>
</dbReference>
<dbReference type="PANTHER" id="PTHR42858:SF1">
    <property type="entry name" value="LD15494P"/>
    <property type="match status" value="1"/>
</dbReference>
<dbReference type="PANTHER" id="PTHR42858">
    <property type="entry name" value="AMINOTRANSFERASE"/>
    <property type="match status" value="1"/>
</dbReference>
<dbReference type="InterPro" id="IPR004839">
    <property type="entry name" value="Aminotransferase_I/II_large"/>
</dbReference>
<evidence type="ECO:0000313" key="2">
    <source>
        <dbReference type="EMBL" id="KAF5686207.1"/>
    </source>
</evidence>
<dbReference type="InterPro" id="IPR015424">
    <property type="entry name" value="PyrdxlP-dep_Trfase"/>
</dbReference>
<dbReference type="Pfam" id="PF00155">
    <property type="entry name" value="Aminotran_1_2"/>
    <property type="match status" value="1"/>
</dbReference>
<proteinExistence type="predicted"/>
<accession>A0A8H5X3S5</accession>
<reference evidence="2 3" key="1">
    <citation type="submission" date="2020-05" db="EMBL/GenBank/DDBJ databases">
        <title>Identification and distribution of gene clusters putatively required for synthesis of sphingolipid metabolism inhibitors in phylogenetically diverse species of the filamentous fungus Fusarium.</title>
        <authorList>
            <person name="Kim H.-S."/>
            <person name="Busman M."/>
            <person name="Brown D.W."/>
            <person name="Divon H."/>
            <person name="Uhlig S."/>
            <person name="Proctor R.H."/>
        </authorList>
    </citation>
    <scope>NUCLEOTIDE SEQUENCE [LARGE SCALE GENOMIC DNA]</scope>
    <source>
        <strain evidence="2 3">NRRL 25311</strain>
    </source>
</reference>
<dbReference type="InterPro" id="IPR015421">
    <property type="entry name" value="PyrdxlP-dep_Trfase_major"/>
</dbReference>
<keyword evidence="2" id="KW-0032">Aminotransferase</keyword>
<feature type="domain" description="Aminotransferase class I/classII large" evidence="1">
    <location>
        <begin position="40"/>
        <end position="426"/>
    </location>
</feature>
<dbReference type="InterPro" id="IPR015422">
    <property type="entry name" value="PyrdxlP-dep_Trfase_small"/>
</dbReference>
<evidence type="ECO:0000313" key="3">
    <source>
        <dbReference type="Proteomes" id="UP000562682"/>
    </source>
</evidence>
<dbReference type="FunFam" id="3.40.640.10:FF:000080">
    <property type="entry name" value="Aminotransferase, putative"/>
    <property type="match status" value="1"/>
</dbReference>
<dbReference type="AlphaFoldDB" id="A0A8H5X3S5"/>
<keyword evidence="2" id="KW-0808">Transferase</keyword>
<gene>
    <name evidence="2" type="ORF">FDENT_5894</name>
</gene>
<dbReference type="GO" id="GO:0047536">
    <property type="term" value="F:2-aminoadipate transaminase activity"/>
    <property type="evidence" value="ECO:0007669"/>
    <property type="project" value="TreeGrafter"/>
</dbReference>
<sequence>MNLYSFTKDRIDLLRGCPTSKLLPADLLSSACQRVLANPNDHEALLNYGQTIGYQPLREALATWLSEHYQVTPDPNRICVTGGASQSLACVLQSFTDPAYTRAIWMVAPCYFLAASIFEDSGFANRLKAVSEDDDGLNAEELEQKLIAYDEFWTKSNSKTKPFKSVEPNRKLYRHIIYLVPTCGNPSGRTMPVQRRKDLVRLARKYDALVICDDVYDFLQWPRDGPIPAEQPKDMRLPRLCDIDRDLDVAQGTCSTFGNAISNGSFSKLAGPGVRTGWVEATPAFAKGLSTTGSNMSGGPPSQLCAAIMADLLHTKELQRHLEHKMKPALQRRELLMCEAIRKYLVPHGVQITPRTSVGIGGGYFMWLQLGPGQSANILAQKAMQEENVLVGNGNFFSVRGDSDELSFDNNIRLCFSWESEERIVEGVRKLGEVLSRS</sequence>
<comment type="caution">
    <text evidence="2">The sequence shown here is derived from an EMBL/GenBank/DDBJ whole genome shotgun (WGS) entry which is preliminary data.</text>
</comment>
<dbReference type="Proteomes" id="UP000562682">
    <property type="component" value="Unassembled WGS sequence"/>
</dbReference>
<dbReference type="Gene3D" id="3.40.640.10">
    <property type="entry name" value="Type I PLP-dependent aspartate aminotransferase-like (Major domain)"/>
    <property type="match status" value="1"/>
</dbReference>
<name>A0A8H5X3S5_9HYPO</name>